<feature type="compositionally biased region" description="Basic and acidic residues" evidence="1">
    <location>
        <begin position="402"/>
        <end position="423"/>
    </location>
</feature>
<protein>
    <submittedName>
        <fullName evidence="2">Uncharacterized protein</fullName>
    </submittedName>
</protein>
<feature type="compositionally biased region" description="Acidic residues" evidence="1">
    <location>
        <begin position="22"/>
        <end position="32"/>
    </location>
</feature>
<dbReference type="AlphaFoldDB" id="A0A7J7IJX1"/>
<keyword evidence="3" id="KW-1185">Reference proteome</keyword>
<comment type="caution">
    <text evidence="2">The sequence shown here is derived from an EMBL/GenBank/DDBJ whole genome shotgun (WGS) entry which is preliminary data.</text>
</comment>
<feature type="compositionally biased region" description="Low complexity" evidence="1">
    <location>
        <begin position="504"/>
        <end position="514"/>
    </location>
</feature>
<dbReference type="OrthoDB" id="10535618at2759"/>
<feature type="region of interest" description="Disordered" evidence="1">
    <location>
        <begin position="400"/>
        <end position="517"/>
    </location>
</feature>
<dbReference type="Proteomes" id="UP000530660">
    <property type="component" value="Unassembled WGS sequence"/>
</dbReference>
<accession>A0A7J7IJX1</accession>
<feature type="compositionally biased region" description="Basic and acidic residues" evidence="1">
    <location>
        <begin position="484"/>
        <end position="495"/>
    </location>
</feature>
<evidence type="ECO:0000313" key="2">
    <source>
        <dbReference type="EMBL" id="KAF6002984.1"/>
    </source>
</evidence>
<feature type="compositionally biased region" description="Basic and acidic residues" evidence="1">
    <location>
        <begin position="92"/>
        <end position="101"/>
    </location>
</feature>
<evidence type="ECO:0000313" key="3">
    <source>
        <dbReference type="Proteomes" id="UP000530660"/>
    </source>
</evidence>
<feature type="region of interest" description="Disordered" evidence="1">
    <location>
        <begin position="324"/>
        <end position="360"/>
    </location>
</feature>
<reference evidence="2 3" key="1">
    <citation type="journal article" date="2020" name="J. Phycol.">
        <title>Comparative genome analysis reveals Cyanidiococcus gen. nov., a new extremophilic red algal genus sister to Cyanidioschyzon (Cyanidioschyzonaceae, Rhodophyta).</title>
        <authorList>
            <person name="Liu S.-L."/>
            <person name="Chiang Y.-R."/>
            <person name="Yoon H.S."/>
            <person name="Fu H.-Y."/>
        </authorList>
    </citation>
    <scope>NUCLEOTIDE SEQUENCE [LARGE SCALE GENOMIC DNA]</scope>
    <source>
        <strain evidence="2 3">THAL066</strain>
    </source>
</reference>
<proteinExistence type="predicted"/>
<evidence type="ECO:0000256" key="1">
    <source>
        <dbReference type="SAM" id="MobiDB-lite"/>
    </source>
</evidence>
<feature type="region of interest" description="Disordered" evidence="1">
    <location>
        <begin position="561"/>
        <end position="601"/>
    </location>
</feature>
<feature type="region of interest" description="Disordered" evidence="1">
    <location>
        <begin position="68"/>
        <end position="101"/>
    </location>
</feature>
<sequence length="717" mass="78994">MKPEPRVSTAIGETSPNRYVGEEDLSDDDEPLPEYKSWSQDEAPYREYTLRVLPWVDWDTLFSESYAEDDSLLESTSASSSEDDVGKGTASAHRENLTARDEAKAEFARREYILARFPRPATNTQGKQEPQNLPQISLRAGNIAPAVPGGPRYHAGGFARLCREGEETLRERQEALAEAERIDAQLADGTAPWYRQRRDLEGIAQIPERYRKRLMLEVEEDTDFTSPGSSSDRAGANVVEKTSAERAISNLSSSGDQQKPVAKRRRVYYGTMDSALGSDYCLMIVRDERTIDLVPVGRYAWYNFKYAPKLSDMANERMHRREARAAAAAAAHHERSSEEATGAFTTTTAASEANDGVEPENDPLLMAERKLKARASLADSILERRRHIWDHSMSTSGLRPVELSRRRVEEEDDTRSERLREGGKYGTNTLLDPLALLSRYDSESGTDSNVEDHSDEETAGSFLGRGRQTPDGSLGPSVDASSAKVDRASHQEEGPVTRSPLHASGSGSESQSSLERLERYQGEDPLLHRTFPEDTEASLEHTHRSHLSENGRMLKRLLERERGSGSAAASLPDTGSDATAKPADTSRASASSTVYGRGSATHRQNRMYSIATGDAGRAGAGNPAGSLPALPGDLFPPVDASIEEAHVHAALRHLHQQGVNLTVKEFLSYFQPWFPAQKDRIASIVRKLCIAREIPPGSGRICVLLREQTGLPPRSPS</sequence>
<feature type="compositionally biased region" description="Low complexity" evidence="1">
    <location>
        <begin position="339"/>
        <end position="353"/>
    </location>
</feature>
<dbReference type="EMBL" id="VWRR01000008">
    <property type="protein sequence ID" value="KAF6002984.1"/>
    <property type="molecule type" value="Genomic_DNA"/>
</dbReference>
<gene>
    <name evidence="2" type="ORF">F1559_002000</name>
</gene>
<organism evidence="2 3">
    <name type="scientific">Cyanidiococcus yangmingshanensis</name>
    <dbReference type="NCBI Taxonomy" id="2690220"/>
    <lineage>
        <taxon>Eukaryota</taxon>
        <taxon>Rhodophyta</taxon>
        <taxon>Bangiophyceae</taxon>
        <taxon>Cyanidiales</taxon>
        <taxon>Cyanidiaceae</taxon>
        <taxon>Cyanidiococcus</taxon>
    </lineage>
</organism>
<name>A0A7J7IJX1_9RHOD</name>
<feature type="region of interest" description="Disordered" evidence="1">
    <location>
        <begin position="1"/>
        <end position="40"/>
    </location>
</feature>